<keyword evidence="1" id="KW-0812">Transmembrane</keyword>
<accession>A0A9X3I7U1</accession>
<reference evidence="2" key="1">
    <citation type="submission" date="2022-11" db="EMBL/GenBank/DDBJ databases">
        <authorList>
            <person name="Graham C."/>
            <person name="Newman J.D."/>
        </authorList>
    </citation>
    <scope>NUCLEOTIDE SEQUENCE</scope>
    <source>
        <strain evidence="2">DSM 19486</strain>
    </source>
</reference>
<protein>
    <recommendedName>
        <fullName evidence="4">GRAM domain-containing protein</fullName>
    </recommendedName>
</protein>
<organism evidence="2 3">
    <name type="scientific">Pedobacter agri</name>
    <dbReference type="NCBI Taxonomy" id="454586"/>
    <lineage>
        <taxon>Bacteria</taxon>
        <taxon>Pseudomonadati</taxon>
        <taxon>Bacteroidota</taxon>
        <taxon>Sphingobacteriia</taxon>
        <taxon>Sphingobacteriales</taxon>
        <taxon>Sphingobacteriaceae</taxon>
        <taxon>Pedobacter</taxon>
    </lineage>
</organism>
<evidence type="ECO:0000256" key="1">
    <source>
        <dbReference type="SAM" id="Phobius"/>
    </source>
</evidence>
<name>A0A9X3I7U1_9SPHI</name>
<comment type="caution">
    <text evidence="2">The sequence shown here is derived from an EMBL/GenBank/DDBJ whole genome shotgun (WGS) entry which is preliminary data.</text>
</comment>
<dbReference type="AlphaFoldDB" id="A0A9X3I7U1"/>
<evidence type="ECO:0008006" key="4">
    <source>
        <dbReference type="Google" id="ProtNLM"/>
    </source>
</evidence>
<gene>
    <name evidence="2" type="ORF">OQZ29_02180</name>
</gene>
<evidence type="ECO:0000313" key="3">
    <source>
        <dbReference type="Proteomes" id="UP001142592"/>
    </source>
</evidence>
<dbReference type="Proteomes" id="UP001142592">
    <property type="component" value="Unassembled WGS sequence"/>
</dbReference>
<sequence>MNDDKKATLKALVVSSIGFTILFGVIIALMNGIGYALIAAPIAGLLWGLLMYFFINSKKVKQQTQITGVDERDIIHSGGANHFKNAEAVGGKLYLLQNKLEFKSHGFNIQNHAFIIYTEEIKEITYFNTLGLVPNGMKLILKDGDEEKFVVNNRNFWKTAIFRQMQNQSL</sequence>
<feature type="transmembrane region" description="Helical" evidence="1">
    <location>
        <begin position="12"/>
        <end position="30"/>
    </location>
</feature>
<keyword evidence="3" id="KW-1185">Reference proteome</keyword>
<dbReference type="EMBL" id="JAPJUH010000001">
    <property type="protein sequence ID" value="MCX3263530.1"/>
    <property type="molecule type" value="Genomic_DNA"/>
</dbReference>
<dbReference type="RefSeq" id="WP_010599574.1">
    <property type="nucleotide sequence ID" value="NZ_JAPJUH010000001.1"/>
</dbReference>
<proteinExistence type="predicted"/>
<keyword evidence="1" id="KW-0472">Membrane</keyword>
<dbReference type="Gene3D" id="2.30.29.30">
    <property type="entry name" value="Pleckstrin-homology domain (PH domain)/Phosphotyrosine-binding domain (PTB)"/>
    <property type="match status" value="1"/>
</dbReference>
<dbReference type="InterPro" id="IPR011993">
    <property type="entry name" value="PH-like_dom_sf"/>
</dbReference>
<keyword evidence="1" id="KW-1133">Transmembrane helix</keyword>
<evidence type="ECO:0000313" key="2">
    <source>
        <dbReference type="EMBL" id="MCX3263530.1"/>
    </source>
</evidence>
<feature type="transmembrane region" description="Helical" evidence="1">
    <location>
        <begin position="36"/>
        <end position="55"/>
    </location>
</feature>